<dbReference type="OrthoDB" id="684590at2759"/>
<feature type="compositionally biased region" description="Basic and acidic residues" evidence="1">
    <location>
        <begin position="238"/>
        <end position="254"/>
    </location>
</feature>
<dbReference type="PANTHER" id="PTHR37258">
    <property type="entry name" value="FANTOM PROTEIN"/>
    <property type="match status" value="1"/>
</dbReference>
<reference evidence="2" key="1">
    <citation type="journal article" date="2021" name="bioRxiv">
        <title>Whole Genome Assembly and Annotation of Northern Wild Rice, Zizania palustris L., Supports a Whole Genome Duplication in the Zizania Genus.</title>
        <authorList>
            <person name="Haas M."/>
            <person name="Kono T."/>
            <person name="Macchietto M."/>
            <person name="Millas R."/>
            <person name="McGilp L."/>
            <person name="Shao M."/>
            <person name="Duquette J."/>
            <person name="Hirsch C.N."/>
            <person name="Kimball J."/>
        </authorList>
    </citation>
    <scope>NUCLEOTIDE SEQUENCE</scope>
    <source>
        <tissue evidence="2">Fresh leaf tissue</tissue>
    </source>
</reference>
<feature type="compositionally biased region" description="Polar residues" evidence="1">
    <location>
        <begin position="93"/>
        <end position="102"/>
    </location>
</feature>
<feature type="region of interest" description="Disordered" evidence="1">
    <location>
        <begin position="233"/>
        <end position="256"/>
    </location>
</feature>
<feature type="compositionally biased region" description="Pro residues" evidence="1">
    <location>
        <begin position="51"/>
        <end position="63"/>
    </location>
</feature>
<proteinExistence type="predicted"/>
<gene>
    <name evidence="2" type="ORF">GUJ93_ZPchr0002g25994</name>
</gene>
<comment type="caution">
    <text evidence="2">The sequence shown here is derived from an EMBL/GenBank/DDBJ whole genome shotgun (WGS) entry which is preliminary data.</text>
</comment>
<name>A0A8J5REV8_ZIZPA</name>
<dbReference type="EMBL" id="JAAALK010000287">
    <property type="protein sequence ID" value="KAG8057995.1"/>
    <property type="molecule type" value="Genomic_DNA"/>
</dbReference>
<dbReference type="PANTHER" id="PTHR37258:SF1">
    <property type="entry name" value="FANTOM PROTEIN"/>
    <property type="match status" value="1"/>
</dbReference>
<feature type="compositionally biased region" description="Basic and acidic residues" evidence="1">
    <location>
        <begin position="171"/>
        <end position="181"/>
    </location>
</feature>
<dbReference type="AlphaFoldDB" id="A0A8J5REV8"/>
<organism evidence="2 3">
    <name type="scientific">Zizania palustris</name>
    <name type="common">Northern wild rice</name>
    <dbReference type="NCBI Taxonomy" id="103762"/>
    <lineage>
        <taxon>Eukaryota</taxon>
        <taxon>Viridiplantae</taxon>
        <taxon>Streptophyta</taxon>
        <taxon>Embryophyta</taxon>
        <taxon>Tracheophyta</taxon>
        <taxon>Spermatophyta</taxon>
        <taxon>Magnoliopsida</taxon>
        <taxon>Liliopsida</taxon>
        <taxon>Poales</taxon>
        <taxon>Poaceae</taxon>
        <taxon>BOP clade</taxon>
        <taxon>Oryzoideae</taxon>
        <taxon>Oryzeae</taxon>
        <taxon>Zizaniinae</taxon>
        <taxon>Zizania</taxon>
    </lineage>
</organism>
<dbReference type="Proteomes" id="UP000729402">
    <property type="component" value="Unassembled WGS sequence"/>
</dbReference>
<keyword evidence="3" id="KW-1185">Reference proteome</keyword>
<accession>A0A8J5REV8</accession>
<evidence type="ECO:0000313" key="3">
    <source>
        <dbReference type="Proteomes" id="UP000729402"/>
    </source>
</evidence>
<sequence>MPCCSTVLSAAAAAAASRTPPWLHRLHAKGGLSFPPDLEIDDLLYGQRRSVPPPPPPPPPPMARPSSSTPKEPQPPTKAKQPKLKQSQPPQGNILSLSNPTGSNPPPPQLQLSTVIADLFVTPSSAPPAYPPIKAFRKQNHPRSRPNTSSRPRKEKKDNAKAKAKKRRRAERSAEADGERCTRTEVTVIDTSTDGWKTAKLLLRRGSVWKVRDKEASEVSELVDPTKVKRRAGLVSKIQRDREKEKQKEKEKEPTSTGFDECMDLVLYDAEEINIKKDTSKSLGWIVLKGDNNTLPMNMGK</sequence>
<evidence type="ECO:0000256" key="1">
    <source>
        <dbReference type="SAM" id="MobiDB-lite"/>
    </source>
</evidence>
<feature type="compositionally biased region" description="Basic residues" evidence="1">
    <location>
        <begin position="135"/>
        <end position="144"/>
    </location>
</feature>
<evidence type="ECO:0000313" key="2">
    <source>
        <dbReference type="EMBL" id="KAG8057995.1"/>
    </source>
</evidence>
<protein>
    <submittedName>
        <fullName evidence="2">Uncharacterized protein</fullName>
    </submittedName>
</protein>
<reference evidence="2" key="2">
    <citation type="submission" date="2021-02" db="EMBL/GenBank/DDBJ databases">
        <authorList>
            <person name="Kimball J.A."/>
            <person name="Haas M.W."/>
            <person name="Macchietto M."/>
            <person name="Kono T."/>
            <person name="Duquette J."/>
            <person name="Shao M."/>
        </authorList>
    </citation>
    <scope>NUCLEOTIDE SEQUENCE</scope>
    <source>
        <tissue evidence="2">Fresh leaf tissue</tissue>
    </source>
</reference>
<feature type="region of interest" description="Disordered" evidence="1">
    <location>
        <begin position="29"/>
        <end position="181"/>
    </location>
</feature>